<feature type="region of interest" description="Disordered" evidence="1">
    <location>
        <begin position="31"/>
        <end position="66"/>
    </location>
</feature>
<protein>
    <submittedName>
        <fullName evidence="2">Uncharacterized protein</fullName>
    </submittedName>
</protein>
<accession>A0A392QZV6</accession>
<proteinExistence type="predicted"/>
<keyword evidence="3" id="KW-1185">Reference proteome</keyword>
<comment type="caution">
    <text evidence="2">The sequence shown here is derived from an EMBL/GenBank/DDBJ whole genome shotgun (WGS) entry which is preliminary data.</text>
</comment>
<dbReference type="EMBL" id="LXQA010170096">
    <property type="protein sequence ID" value="MCI29076.1"/>
    <property type="molecule type" value="Genomic_DNA"/>
</dbReference>
<dbReference type="AlphaFoldDB" id="A0A392QZV6"/>
<reference evidence="2 3" key="1">
    <citation type="journal article" date="2018" name="Front. Plant Sci.">
        <title>Red Clover (Trifolium pratense) and Zigzag Clover (T. medium) - A Picture of Genomic Similarities and Differences.</title>
        <authorList>
            <person name="Dluhosova J."/>
            <person name="Istvanek J."/>
            <person name="Nedelnik J."/>
            <person name="Repkova J."/>
        </authorList>
    </citation>
    <scope>NUCLEOTIDE SEQUENCE [LARGE SCALE GENOMIC DNA]</scope>
    <source>
        <strain evidence="3">cv. 10/8</strain>
        <tissue evidence="2">Leaf</tissue>
    </source>
</reference>
<evidence type="ECO:0000256" key="1">
    <source>
        <dbReference type="SAM" id="MobiDB-lite"/>
    </source>
</evidence>
<sequence length="89" mass="9977">MFAFWTANGETMLAYHKAIISCSLPYMGNTSKDADGGKRATKASASVRKEKAAQNPPKKRSRKAPANQMLLRVLTLSMGIRRWRFRATM</sequence>
<evidence type="ECO:0000313" key="2">
    <source>
        <dbReference type="EMBL" id="MCI29076.1"/>
    </source>
</evidence>
<name>A0A392QZV6_9FABA</name>
<organism evidence="2 3">
    <name type="scientific">Trifolium medium</name>
    <dbReference type="NCBI Taxonomy" id="97028"/>
    <lineage>
        <taxon>Eukaryota</taxon>
        <taxon>Viridiplantae</taxon>
        <taxon>Streptophyta</taxon>
        <taxon>Embryophyta</taxon>
        <taxon>Tracheophyta</taxon>
        <taxon>Spermatophyta</taxon>
        <taxon>Magnoliopsida</taxon>
        <taxon>eudicotyledons</taxon>
        <taxon>Gunneridae</taxon>
        <taxon>Pentapetalae</taxon>
        <taxon>rosids</taxon>
        <taxon>fabids</taxon>
        <taxon>Fabales</taxon>
        <taxon>Fabaceae</taxon>
        <taxon>Papilionoideae</taxon>
        <taxon>50 kb inversion clade</taxon>
        <taxon>NPAAA clade</taxon>
        <taxon>Hologalegina</taxon>
        <taxon>IRL clade</taxon>
        <taxon>Trifolieae</taxon>
        <taxon>Trifolium</taxon>
    </lineage>
</organism>
<dbReference type="Proteomes" id="UP000265520">
    <property type="component" value="Unassembled WGS sequence"/>
</dbReference>
<evidence type="ECO:0000313" key="3">
    <source>
        <dbReference type="Proteomes" id="UP000265520"/>
    </source>
</evidence>